<dbReference type="EC" id="6.1.1.23" evidence="7"/>
<evidence type="ECO:0000259" key="8">
    <source>
        <dbReference type="PROSITE" id="PS50862"/>
    </source>
</evidence>
<evidence type="ECO:0000256" key="4">
    <source>
        <dbReference type="ARBA" id="ARBA00022840"/>
    </source>
</evidence>
<sequence length="472" mass="53799">MDNLKRVLSGGVSAHVGKKVLMSGWAQTIRAHAKVMFIDLRDHKGITQLVFTGEIMQQASQLTVESVVSIVGEVVKRPESLTNPNVISGTVEVRVESLTIESLASNLPLPLNDLTVKEETRLKYRYLDLRSERMAYNLRMRHQMNQFLRNYLSNRDFTEVETPYISKSTPEGARDYLVPARIDPGKFYALPQSPQQYKQLLMVAGIERYFQIVRCFRDEDSRIDRQPEFSQLDVEISFTSQEEVLSLIEEMYKEMVKTNFPEKVLTFTEFPRITYADSMKKYGTDRPDLRKDISNEDELAFAFIVDFPLFEWKAGDKRWGAVHHPFTAPTLEWQAKFEKDPAHALAQQYDLALNGVEVAGGSIRIHQPEIQERVFAFLGHDKTEIQRNFGHLLEAFSYGVPPHGGFASGLDRLISVLLRQTSIREVIAFPKSGDGRDLMMDSPSAVDSHQLLELGLKLVIDDIPSPKTKKSK</sequence>
<feature type="binding site" evidence="7">
    <location>
        <position position="171"/>
    </location>
    <ligand>
        <name>L-aspartate</name>
        <dbReference type="ChEBI" id="CHEBI:29991"/>
    </ligand>
</feature>
<proteinExistence type="inferred from homology"/>
<keyword evidence="6 7" id="KW-0030">Aminoacyl-tRNA synthetase</keyword>
<reference evidence="9 10" key="1">
    <citation type="journal article" date="2016" name="Nat. Commun.">
        <title>Thousands of microbial genomes shed light on interconnected biogeochemical processes in an aquifer system.</title>
        <authorList>
            <person name="Anantharaman K."/>
            <person name="Brown C.T."/>
            <person name="Hug L.A."/>
            <person name="Sharon I."/>
            <person name="Castelle C.J."/>
            <person name="Probst A.J."/>
            <person name="Thomas B.C."/>
            <person name="Singh A."/>
            <person name="Wilkins M.J."/>
            <person name="Karaoz U."/>
            <person name="Brodie E.L."/>
            <person name="Williams K.H."/>
            <person name="Hubbard S.S."/>
            <person name="Banfield J.F."/>
        </authorList>
    </citation>
    <scope>NUCLEOTIDE SEQUENCE [LARGE SCALE GENOMIC DNA]</scope>
</reference>
<dbReference type="PANTHER" id="PTHR22594">
    <property type="entry name" value="ASPARTYL/LYSYL-TRNA SYNTHETASE"/>
    <property type="match status" value="1"/>
</dbReference>
<dbReference type="Gene3D" id="3.30.930.10">
    <property type="entry name" value="Bira Bifunctional Protein, Domain 2"/>
    <property type="match status" value="2"/>
</dbReference>
<dbReference type="GO" id="GO:0003676">
    <property type="term" value="F:nucleic acid binding"/>
    <property type="evidence" value="ECO:0007669"/>
    <property type="project" value="InterPro"/>
</dbReference>
<feature type="domain" description="Aminoacyl-transfer RNA synthetases class-II family profile" evidence="8">
    <location>
        <begin position="138"/>
        <end position="430"/>
    </location>
</feature>
<feature type="binding site" evidence="7">
    <location>
        <position position="323"/>
    </location>
    <ligand>
        <name>L-aspartate</name>
        <dbReference type="ChEBI" id="CHEBI:29991"/>
    </ligand>
</feature>
<comment type="caution">
    <text evidence="7">Lacks conserved residue(s) required for the propagation of feature annotation.</text>
</comment>
<name>A0A1F5EC56_9BACT</name>
<dbReference type="AlphaFoldDB" id="A0A1F5EC56"/>
<dbReference type="Gene3D" id="2.40.50.140">
    <property type="entry name" value="Nucleic acid-binding proteins"/>
    <property type="match status" value="1"/>
</dbReference>
<comment type="similarity">
    <text evidence="1 7">Belongs to the class-II aminoacyl-tRNA synthetase family. Type 1 subfamily.</text>
</comment>
<dbReference type="SUPFAM" id="SSF55681">
    <property type="entry name" value="Class II aaRS and biotin synthetases"/>
    <property type="match status" value="1"/>
</dbReference>
<accession>A0A1F5EC56</accession>
<dbReference type="InterPro" id="IPR004365">
    <property type="entry name" value="NA-bd_OB_tRNA"/>
</dbReference>
<keyword evidence="4 7" id="KW-0067">ATP-binding</keyword>
<feature type="region of interest" description="Aspartate" evidence="7">
    <location>
        <begin position="195"/>
        <end position="198"/>
    </location>
</feature>
<dbReference type="GO" id="GO:0005524">
    <property type="term" value="F:ATP binding"/>
    <property type="evidence" value="ECO:0007669"/>
    <property type="project" value="UniProtKB-UniRule"/>
</dbReference>
<dbReference type="InterPro" id="IPR045864">
    <property type="entry name" value="aa-tRNA-synth_II/BPL/LPL"/>
</dbReference>
<dbReference type="HAMAP" id="MF_00044">
    <property type="entry name" value="Asp_tRNA_synth_type1"/>
    <property type="match status" value="1"/>
</dbReference>
<feature type="site" description="Important for tRNA non-discrimination" evidence="7">
    <location>
        <position position="32"/>
    </location>
</feature>
<dbReference type="Pfam" id="PF00152">
    <property type="entry name" value="tRNA-synt_2"/>
    <property type="match status" value="1"/>
</dbReference>
<dbReference type="PRINTS" id="PR01042">
    <property type="entry name" value="TRNASYNTHASP"/>
</dbReference>
<comment type="subunit">
    <text evidence="7">Homodimer.</text>
</comment>
<evidence type="ECO:0000256" key="2">
    <source>
        <dbReference type="ARBA" id="ARBA00022598"/>
    </source>
</evidence>
<evidence type="ECO:0000313" key="10">
    <source>
        <dbReference type="Proteomes" id="UP000177481"/>
    </source>
</evidence>
<dbReference type="GO" id="GO:0004815">
    <property type="term" value="F:aspartate-tRNA ligase activity"/>
    <property type="evidence" value="ECO:0007669"/>
    <property type="project" value="UniProtKB-UniRule"/>
</dbReference>
<dbReference type="GO" id="GO:0050560">
    <property type="term" value="F:aspartate-tRNA(Asn) ligase activity"/>
    <property type="evidence" value="ECO:0007669"/>
    <property type="project" value="UniProtKB-EC"/>
</dbReference>
<dbReference type="InterPro" id="IPR002312">
    <property type="entry name" value="Asp/Asn-tRNA-synth_IIb"/>
</dbReference>
<gene>
    <name evidence="7" type="primary">aspS</name>
    <name evidence="9" type="ORF">A3A71_02445</name>
</gene>
<dbReference type="CDD" id="cd00777">
    <property type="entry name" value="AspRS_core"/>
    <property type="match status" value="1"/>
</dbReference>
<comment type="function">
    <text evidence="7">Aspartyl-tRNA synthetase with relaxed tRNA specificity since it is able to aspartylate not only its cognate tRNA(Asp) but also tRNA(Asn). Reaction proceeds in two steps: L-aspartate is first activated by ATP to form Asp-AMP and then transferred to the acceptor end of tRNA(Asp/Asn).</text>
</comment>
<dbReference type="GO" id="GO:0006422">
    <property type="term" value="P:aspartyl-tRNA aminoacylation"/>
    <property type="evidence" value="ECO:0007669"/>
    <property type="project" value="UniProtKB-UniRule"/>
</dbReference>
<dbReference type="STRING" id="1797471.A3A71_02445"/>
<keyword evidence="2 7" id="KW-0436">Ligase</keyword>
<feature type="binding site" evidence="7">
    <location>
        <position position="226"/>
    </location>
    <ligand>
        <name>ATP</name>
        <dbReference type="ChEBI" id="CHEBI:30616"/>
    </ligand>
</feature>
<dbReference type="GO" id="GO:0005737">
    <property type="term" value="C:cytoplasm"/>
    <property type="evidence" value="ECO:0007669"/>
    <property type="project" value="UniProtKB-SubCell"/>
</dbReference>
<dbReference type="SUPFAM" id="SSF50249">
    <property type="entry name" value="Nucleic acid-binding proteins"/>
    <property type="match status" value="1"/>
</dbReference>
<dbReference type="InterPro" id="IPR004115">
    <property type="entry name" value="GAD-like_sf"/>
</dbReference>
<evidence type="ECO:0000256" key="1">
    <source>
        <dbReference type="ARBA" id="ARBA00006303"/>
    </source>
</evidence>
<feature type="binding site" evidence="7">
    <location>
        <begin position="217"/>
        <end position="219"/>
    </location>
    <ligand>
        <name>ATP</name>
        <dbReference type="ChEBI" id="CHEBI:30616"/>
    </ligand>
</feature>
<keyword evidence="7" id="KW-0963">Cytoplasm</keyword>
<dbReference type="CDD" id="cd04317">
    <property type="entry name" value="EcAspRS_like_N"/>
    <property type="match status" value="1"/>
</dbReference>
<dbReference type="InterPro" id="IPR047090">
    <property type="entry name" value="AspRS_core"/>
</dbReference>
<dbReference type="Gene3D" id="3.30.1360.30">
    <property type="entry name" value="GAD-like domain"/>
    <property type="match status" value="1"/>
</dbReference>
<evidence type="ECO:0000256" key="7">
    <source>
        <dbReference type="HAMAP-Rule" id="MF_00044"/>
    </source>
</evidence>
<feature type="binding site" evidence="7">
    <location>
        <position position="357"/>
    </location>
    <ligand>
        <name>ATP</name>
        <dbReference type="ChEBI" id="CHEBI:30616"/>
    </ligand>
</feature>
<dbReference type="InterPro" id="IPR047089">
    <property type="entry name" value="Asp-tRNA-ligase_1_N"/>
</dbReference>
<comment type="subcellular location">
    <subcellularLocation>
        <location evidence="7">Cytoplasm</location>
    </subcellularLocation>
</comment>
<dbReference type="InterPro" id="IPR004524">
    <property type="entry name" value="Asp-tRNA-ligase_1"/>
</dbReference>
<keyword evidence="3 7" id="KW-0547">Nucleotide-binding</keyword>
<comment type="caution">
    <text evidence="9">The sequence shown here is derived from an EMBL/GenBank/DDBJ whole genome shotgun (WGS) entry which is preliminary data.</text>
</comment>
<evidence type="ECO:0000256" key="3">
    <source>
        <dbReference type="ARBA" id="ARBA00022741"/>
    </source>
</evidence>
<dbReference type="InterPro" id="IPR004364">
    <property type="entry name" value="Aa-tRNA-synt_II"/>
</dbReference>
<feature type="binding site" evidence="7">
    <location>
        <begin position="409"/>
        <end position="412"/>
    </location>
    <ligand>
        <name>ATP</name>
        <dbReference type="ChEBI" id="CHEBI:30616"/>
    </ligand>
</feature>
<evidence type="ECO:0000256" key="5">
    <source>
        <dbReference type="ARBA" id="ARBA00022917"/>
    </source>
</evidence>
<dbReference type="InterPro" id="IPR006195">
    <property type="entry name" value="aa-tRNA-synth_II"/>
</dbReference>
<feature type="binding site" evidence="7">
    <location>
        <position position="364"/>
    </location>
    <ligand>
        <name>L-aspartate</name>
        <dbReference type="ChEBI" id="CHEBI:29991"/>
    </ligand>
</feature>
<keyword evidence="5 7" id="KW-0648">Protein biosynthesis</keyword>
<protein>
    <recommendedName>
        <fullName evidence="7">Aspartate--tRNA(Asp/Asn) ligase</fullName>
        <ecNumber evidence="7">6.1.1.23</ecNumber>
    </recommendedName>
    <alternativeName>
        <fullName evidence="7">Aspartyl-tRNA synthetase</fullName>
        <shortName evidence="7">AspRS</shortName>
    </alternativeName>
    <alternativeName>
        <fullName evidence="7">Non-discriminating aspartyl-tRNA synthetase</fullName>
        <shortName evidence="7">ND-AspRS</shortName>
    </alternativeName>
</protein>
<dbReference type="EMBL" id="MEZX01000002">
    <property type="protein sequence ID" value="OGD64880.1"/>
    <property type="molecule type" value="Genomic_DNA"/>
</dbReference>
<evidence type="ECO:0000256" key="6">
    <source>
        <dbReference type="ARBA" id="ARBA00023146"/>
    </source>
</evidence>
<comment type="catalytic activity">
    <reaction evidence="7">
        <text>tRNA(Asx) + L-aspartate + ATP = L-aspartyl-tRNA(Asx) + AMP + diphosphate</text>
        <dbReference type="Rhea" id="RHEA:18349"/>
        <dbReference type="Rhea" id="RHEA-COMP:9710"/>
        <dbReference type="Rhea" id="RHEA-COMP:9711"/>
        <dbReference type="ChEBI" id="CHEBI:29991"/>
        <dbReference type="ChEBI" id="CHEBI:30616"/>
        <dbReference type="ChEBI" id="CHEBI:33019"/>
        <dbReference type="ChEBI" id="CHEBI:78442"/>
        <dbReference type="ChEBI" id="CHEBI:78516"/>
        <dbReference type="ChEBI" id="CHEBI:456215"/>
        <dbReference type="EC" id="6.1.1.23"/>
    </reaction>
</comment>
<dbReference type="InterPro" id="IPR012340">
    <property type="entry name" value="NA-bd_OB-fold"/>
</dbReference>
<organism evidence="9 10">
    <name type="scientific">Candidatus Berkelbacteria bacterium RIFCSPLOWO2_01_FULL_50_28</name>
    <dbReference type="NCBI Taxonomy" id="1797471"/>
    <lineage>
        <taxon>Bacteria</taxon>
        <taxon>Candidatus Berkelbacteria</taxon>
    </lineage>
</organism>
<feature type="binding site" evidence="7">
    <location>
        <position position="217"/>
    </location>
    <ligand>
        <name>L-aspartate</name>
        <dbReference type="ChEBI" id="CHEBI:29991"/>
    </ligand>
</feature>
<evidence type="ECO:0000313" key="9">
    <source>
        <dbReference type="EMBL" id="OGD64880.1"/>
    </source>
</evidence>
<dbReference type="Proteomes" id="UP000177481">
    <property type="component" value="Unassembled WGS sequence"/>
</dbReference>
<dbReference type="PANTHER" id="PTHR22594:SF5">
    <property type="entry name" value="ASPARTATE--TRNA LIGASE, MITOCHONDRIAL"/>
    <property type="match status" value="1"/>
</dbReference>
<dbReference type="PROSITE" id="PS50862">
    <property type="entry name" value="AA_TRNA_LIGASE_II"/>
    <property type="match status" value="1"/>
</dbReference>
<dbReference type="Pfam" id="PF01336">
    <property type="entry name" value="tRNA_anti-codon"/>
    <property type="match status" value="1"/>
</dbReference>